<evidence type="ECO:0000256" key="4">
    <source>
        <dbReference type="ARBA" id="ARBA00022989"/>
    </source>
</evidence>
<evidence type="ECO:0000256" key="6">
    <source>
        <dbReference type="RuleBase" id="RU365102"/>
    </source>
</evidence>
<dbReference type="EMBL" id="JAZAQF010000086">
    <property type="protein sequence ID" value="MFG3819159.1"/>
    <property type="molecule type" value="Genomic_DNA"/>
</dbReference>
<comment type="subcellular location">
    <subcellularLocation>
        <location evidence="1 6">Membrane</location>
        <topology evidence="1 6">Multi-pass membrane protein</topology>
    </subcellularLocation>
</comment>
<comment type="caution">
    <text evidence="8">The sequence shown here is derived from an EMBL/GenBank/DDBJ whole genome shotgun (WGS) entry which is preliminary data.</text>
</comment>
<sequence>MSDPSALTPAQSEAQPDRPSAAQSPATSARSNFLSAFASTFIAIFLAEFGDKTQVAVLLMAAESHQPWVVFLGATIALISTSLVGVLLGQLLARWVSIKTLETIVGAILLMVSVSLLWEAMVGG</sequence>
<dbReference type="Proteomes" id="UP001604335">
    <property type="component" value="Unassembled WGS sequence"/>
</dbReference>
<dbReference type="InterPro" id="IPR001727">
    <property type="entry name" value="GDT1-like"/>
</dbReference>
<dbReference type="Pfam" id="PF01169">
    <property type="entry name" value="GDT1"/>
    <property type="match status" value="1"/>
</dbReference>
<evidence type="ECO:0000256" key="2">
    <source>
        <dbReference type="ARBA" id="ARBA00009190"/>
    </source>
</evidence>
<evidence type="ECO:0000313" key="8">
    <source>
        <dbReference type="EMBL" id="MFG3819159.1"/>
    </source>
</evidence>
<gene>
    <name evidence="8" type="ORF">VPK24_16060</name>
</gene>
<comment type="caution">
    <text evidence="6">Lacks conserved residue(s) required for the propagation of feature annotation.</text>
</comment>
<feature type="region of interest" description="Disordered" evidence="7">
    <location>
        <begin position="1"/>
        <end position="26"/>
    </location>
</feature>
<evidence type="ECO:0000256" key="1">
    <source>
        <dbReference type="ARBA" id="ARBA00004141"/>
    </source>
</evidence>
<keyword evidence="5 6" id="KW-0472">Membrane</keyword>
<keyword evidence="9" id="KW-1185">Reference proteome</keyword>
<feature type="transmembrane region" description="Helical" evidence="6">
    <location>
        <begin position="100"/>
        <end position="118"/>
    </location>
</feature>
<organism evidence="8 9">
    <name type="scientific">Limnothrix redekei LRLZ20PSL1</name>
    <dbReference type="NCBI Taxonomy" id="3112953"/>
    <lineage>
        <taxon>Bacteria</taxon>
        <taxon>Bacillati</taxon>
        <taxon>Cyanobacteriota</taxon>
        <taxon>Cyanophyceae</taxon>
        <taxon>Pseudanabaenales</taxon>
        <taxon>Pseudanabaenaceae</taxon>
        <taxon>Limnothrix</taxon>
    </lineage>
</organism>
<protein>
    <recommendedName>
        <fullName evidence="6">GDT1 family protein</fullName>
    </recommendedName>
</protein>
<reference evidence="9" key="1">
    <citation type="journal article" date="2024" name="Algal Res.">
        <title>Biochemical, toxicological and genomic investigation of a high-biomass producing Limnothrix strain isolated from Italian shallow drinking water reservoir.</title>
        <authorList>
            <person name="Simonazzi M."/>
            <person name="Shishido T.K."/>
            <person name="Delbaje E."/>
            <person name="Wahlsten M."/>
            <person name="Fewer D.P."/>
            <person name="Sivonen K."/>
            <person name="Pezzolesi L."/>
            <person name="Pistocchi R."/>
        </authorList>
    </citation>
    <scope>NUCLEOTIDE SEQUENCE [LARGE SCALE GENOMIC DNA]</scope>
    <source>
        <strain evidence="9">LRLZ20PSL1</strain>
    </source>
</reference>
<accession>A0ABW7CFY0</accession>
<evidence type="ECO:0000256" key="3">
    <source>
        <dbReference type="ARBA" id="ARBA00022692"/>
    </source>
</evidence>
<evidence type="ECO:0000256" key="7">
    <source>
        <dbReference type="SAM" id="MobiDB-lite"/>
    </source>
</evidence>
<proteinExistence type="inferred from homology"/>
<comment type="similarity">
    <text evidence="2 6">Belongs to the GDT1 family.</text>
</comment>
<name>A0ABW7CFY0_9CYAN</name>
<keyword evidence="3 6" id="KW-0812">Transmembrane</keyword>
<dbReference type="PANTHER" id="PTHR12608:SF1">
    <property type="entry name" value="TRANSMEMBRANE PROTEIN 165"/>
    <property type="match status" value="1"/>
</dbReference>
<feature type="transmembrane region" description="Helical" evidence="6">
    <location>
        <begin position="70"/>
        <end position="93"/>
    </location>
</feature>
<keyword evidence="4 6" id="KW-1133">Transmembrane helix</keyword>
<dbReference type="PANTHER" id="PTHR12608">
    <property type="entry name" value="TRANSMEMBRANE PROTEIN HTP-1 RELATED"/>
    <property type="match status" value="1"/>
</dbReference>
<evidence type="ECO:0000313" key="9">
    <source>
        <dbReference type="Proteomes" id="UP001604335"/>
    </source>
</evidence>
<evidence type="ECO:0000256" key="5">
    <source>
        <dbReference type="ARBA" id="ARBA00023136"/>
    </source>
</evidence>